<dbReference type="PANTHER" id="PTHR37461:SF1">
    <property type="entry name" value="ANTI-SIGMA-K FACTOR RSKA"/>
    <property type="match status" value="1"/>
</dbReference>
<accession>A0A6N8TJC1</accession>
<evidence type="ECO:0000256" key="1">
    <source>
        <dbReference type="ARBA" id="ARBA00004167"/>
    </source>
</evidence>
<evidence type="ECO:0008006" key="8">
    <source>
        <dbReference type="Google" id="ProtNLM"/>
    </source>
</evidence>
<dbReference type="GO" id="GO:0006417">
    <property type="term" value="P:regulation of translation"/>
    <property type="evidence" value="ECO:0007669"/>
    <property type="project" value="TreeGrafter"/>
</dbReference>
<evidence type="ECO:0000256" key="5">
    <source>
        <dbReference type="SAM" id="Phobius"/>
    </source>
</evidence>
<name>A0A6N8TJC1_SHIZO</name>
<dbReference type="EMBL" id="WUML01000010">
    <property type="protein sequence ID" value="MXO01200.1"/>
    <property type="molecule type" value="Genomic_DNA"/>
</dbReference>
<keyword evidence="2 5" id="KW-0812">Transmembrane</keyword>
<comment type="subcellular location">
    <subcellularLocation>
        <location evidence="1">Membrane</location>
        <topology evidence="1">Single-pass membrane protein</topology>
    </subcellularLocation>
</comment>
<feature type="transmembrane region" description="Helical" evidence="5">
    <location>
        <begin position="94"/>
        <end position="118"/>
    </location>
</feature>
<reference evidence="6 7" key="1">
    <citation type="submission" date="2019-12" db="EMBL/GenBank/DDBJ databases">
        <title>Shinella granuli gen. nov., sp. nov., and proposal of the reclassification of Zoogloea ramigera ATCC 19623 as Shinella zoogloeoides sp. nov.</title>
        <authorList>
            <person name="Gao J."/>
        </authorList>
    </citation>
    <scope>NUCLEOTIDE SEQUENCE [LARGE SCALE GENOMIC DNA]</scope>
    <source>
        <strain evidence="6 7">DSM 287</strain>
    </source>
</reference>
<dbReference type="GO" id="GO:0016020">
    <property type="term" value="C:membrane"/>
    <property type="evidence" value="ECO:0007669"/>
    <property type="project" value="UniProtKB-SubCell"/>
</dbReference>
<dbReference type="AlphaFoldDB" id="A0A6N8TJC1"/>
<dbReference type="Gene3D" id="1.10.10.1320">
    <property type="entry name" value="Anti-sigma factor, zinc-finger domain"/>
    <property type="match status" value="1"/>
</dbReference>
<keyword evidence="3 5" id="KW-1133">Transmembrane helix</keyword>
<dbReference type="PANTHER" id="PTHR37461">
    <property type="entry name" value="ANTI-SIGMA-K FACTOR RSKA"/>
    <property type="match status" value="1"/>
</dbReference>
<dbReference type="InterPro" id="IPR051474">
    <property type="entry name" value="Anti-sigma-K/W_factor"/>
</dbReference>
<dbReference type="RefSeq" id="WP_160786586.1">
    <property type="nucleotide sequence ID" value="NZ_CP086610.1"/>
</dbReference>
<proteinExistence type="predicted"/>
<gene>
    <name evidence="6" type="ORF">GR156_12855</name>
</gene>
<evidence type="ECO:0000256" key="3">
    <source>
        <dbReference type="ARBA" id="ARBA00022989"/>
    </source>
</evidence>
<dbReference type="GO" id="GO:0016989">
    <property type="term" value="F:sigma factor antagonist activity"/>
    <property type="evidence" value="ECO:0007669"/>
    <property type="project" value="TreeGrafter"/>
</dbReference>
<evidence type="ECO:0000313" key="7">
    <source>
        <dbReference type="Proteomes" id="UP000440304"/>
    </source>
</evidence>
<sequence>MREPCCDEVIAGEYVLGALSAEERRKVEARLAKDRQFAAMVSRWKENLSTLDDEHEGLHLPPHRYPAGQHILAGTTPDAVLSGKVAGGCWHSLMLWRALALASLAVAAGLAFSMGALLGPRAGGEVLEVWLTEEGKAPVSLGVLAKEGKDGLVVPAGMHERLSGGGKLSVSVRPTGKALEPVAARLD</sequence>
<organism evidence="6 7">
    <name type="scientific">Shinella zoogloeoides</name>
    <name type="common">Crabtreella saccharophila</name>
    <dbReference type="NCBI Taxonomy" id="352475"/>
    <lineage>
        <taxon>Bacteria</taxon>
        <taxon>Pseudomonadati</taxon>
        <taxon>Pseudomonadota</taxon>
        <taxon>Alphaproteobacteria</taxon>
        <taxon>Hyphomicrobiales</taxon>
        <taxon>Rhizobiaceae</taxon>
        <taxon>Shinella</taxon>
    </lineage>
</organism>
<evidence type="ECO:0000313" key="6">
    <source>
        <dbReference type="EMBL" id="MXO01200.1"/>
    </source>
</evidence>
<evidence type="ECO:0000256" key="4">
    <source>
        <dbReference type="ARBA" id="ARBA00023136"/>
    </source>
</evidence>
<evidence type="ECO:0000256" key="2">
    <source>
        <dbReference type="ARBA" id="ARBA00022692"/>
    </source>
</evidence>
<comment type="caution">
    <text evidence="6">The sequence shown here is derived from an EMBL/GenBank/DDBJ whole genome shotgun (WGS) entry which is preliminary data.</text>
</comment>
<dbReference type="Proteomes" id="UP000440304">
    <property type="component" value="Unassembled WGS sequence"/>
</dbReference>
<dbReference type="InterPro" id="IPR041916">
    <property type="entry name" value="Anti_sigma_zinc_sf"/>
</dbReference>
<dbReference type="OrthoDB" id="9816387at2"/>
<protein>
    <recommendedName>
        <fullName evidence="8">Anti-sigma factor</fullName>
    </recommendedName>
</protein>
<keyword evidence="4 5" id="KW-0472">Membrane</keyword>